<name>Q7P8N0_RICS2</name>
<dbReference type="AlphaFoldDB" id="Q7P8N0"/>
<reference evidence="1" key="1">
    <citation type="submission" date="2003-02" db="EMBL/GenBank/DDBJ databases">
        <authorList>
            <person name="Malek J.A."/>
            <person name="Eremeeva M.E."/>
            <person name="Dasch G.A."/>
        </authorList>
    </citation>
    <scope>NUCLEOTIDE SEQUENCE [LARGE SCALE GENOMIC DNA]</scope>
    <source>
        <strain evidence="1">246</strain>
    </source>
</reference>
<keyword evidence="2" id="KW-1185">Reference proteome</keyword>
<dbReference type="EMBL" id="AABW01000001">
    <property type="protein sequence ID" value="EAA26513.1"/>
    <property type="molecule type" value="Genomic_DNA"/>
</dbReference>
<sequence>MAEDAKEFVSKNSQNVLQNVEKVLEDAPQNEETLGNWNKCCFT</sequence>
<comment type="caution">
    <text evidence="1">The sequence shown here is derived from an EMBL/GenBank/DDBJ whole genome shotgun (WGS) entry which is preliminary data.</text>
</comment>
<dbReference type="GeneID" id="95362665"/>
<evidence type="ECO:0000313" key="1">
    <source>
        <dbReference type="EMBL" id="EAA26513.1"/>
    </source>
</evidence>
<evidence type="ECO:0000313" key="2">
    <source>
        <dbReference type="Proteomes" id="UP000004455"/>
    </source>
</evidence>
<protein>
    <submittedName>
        <fullName evidence="1">Uncharacterized protein</fullName>
    </submittedName>
</protein>
<dbReference type="RefSeq" id="WP_004998370.1">
    <property type="nucleotide sequence ID" value="NZ_AABW01000001.1"/>
</dbReference>
<organism evidence="1 2">
    <name type="scientific">Rickettsia sibirica (strain ATCC VR-151 / 246)</name>
    <dbReference type="NCBI Taxonomy" id="272951"/>
    <lineage>
        <taxon>Bacteria</taxon>
        <taxon>Pseudomonadati</taxon>
        <taxon>Pseudomonadota</taxon>
        <taxon>Alphaproteobacteria</taxon>
        <taxon>Rickettsiales</taxon>
        <taxon>Rickettsiaceae</taxon>
        <taxon>Rickettsieae</taxon>
        <taxon>Rickettsia</taxon>
        <taxon>spotted fever group</taxon>
        <taxon>Rickettsia sibirica subgroup</taxon>
    </lineage>
</organism>
<dbReference type="HOGENOM" id="CLU_3238960_0_0_5"/>
<proteinExistence type="predicted"/>
<accession>Q7P8N0</accession>
<gene>
    <name evidence="1" type="ORF">rsib_orf1375</name>
</gene>
<dbReference type="Proteomes" id="UP000004455">
    <property type="component" value="Unassembled WGS sequence"/>
</dbReference>